<evidence type="ECO:0000313" key="5">
    <source>
        <dbReference type="EMBL" id="DAD95629.1"/>
    </source>
</evidence>
<reference evidence="5" key="1">
    <citation type="journal article" date="2021" name="Proc. Natl. Acad. Sci. U.S.A.">
        <title>A Catalog of Tens of Thousands of Viruses from Human Metagenomes Reveals Hidden Associations with Chronic Diseases.</title>
        <authorList>
            <person name="Tisza M.J."/>
            <person name="Buck C.B."/>
        </authorList>
    </citation>
    <scope>NUCLEOTIDE SEQUENCE</scope>
    <source>
        <strain evidence="5">CtQU013</strain>
    </source>
</reference>
<dbReference type="PANTHER" id="PTHR41286">
    <property type="entry name" value="HNH NUCLEASE YAJD-RELATED"/>
    <property type="match status" value="1"/>
</dbReference>
<proteinExistence type="predicted"/>
<feature type="region of interest" description="Disordered" evidence="3">
    <location>
        <begin position="27"/>
        <end position="55"/>
    </location>
</feature>
<dbReference type="GO" id="GO:0016787">
    <property type="term" value="F:hydrolase activity"/>
    <property type="evidence" value="ECO:0007669"/>
    <property type="project" value="UniProtKB-KW"/>
</dbReference>
<keyword evidence="2" id="KW-0378">Hydrolase</keyword>
<feature type="domain" description="HNH nuclease" evidence="4">
    <location>
        <begin position="58"/>
        <end position="114"/>
    </location>
</feature>
<evidence type="ECO:0000256" key="3">
    <source>
        <dbReference type="SAM" id="MobiDB-lite"/>
    </source>
</evidence>
<evidence type="ECO:0000256" key="1">
    <source>
        <dbReference type="ARBA" id="ARBA00022722"/>
    </source>
</evidence>
<evidence type="ECO:0000259" key="4">
    <source>
        <dbReference type="SMART" id="SM00507"/>
    </source>
</evidence>
<dbReference type="EMBL" id="BK015198">
    <property type="protein sequence ID" value="DAD95629.1"/>
    <property type="molecule type" value="Genomic_DNA"/>
</dbReference>
<keyword evidence="1" id="KW-0540">Nuclease</keyword>
<evidence type="ECO:0000256" key="2">
    <source>
        <dbReference type="ARBA" id="ARBA00022801"/>
    </source>
</evidence>
<feature type="compositionally biased region" description="Basic and acidic residues" evidence="3">
    <location>
        <begin position="27"/>
        <end position="39"/>
    </location>
</feature>
<dbReference type="GO" id="GO:0004519">
    <property type="term" value="F:endonuclease activity"/>
    <property type="evidence" value="ECO:0007669"/>
    <property type="project" value="UniProtKB-KW"/>
</dbReference>
<sequence length="129" mass="14756">MALLHICAYPGCQEAIPLSDKYCARHKEKGKEQAAEREARRKRFKGSSAERGYGSKWRKRRAAFLKEHPLCEECLKRGLLVKATDVDHIIPHRGNQKLMWDQSNWQALCHACHSRKTASEDGGFGNSMF</sequence>
<dbReference type="SMART" id="SM00507">
    <property type="entry name" value="HNHc"/>
    <property type="match status" value="1"/>
</dbReference>
<keyword evidence="5" id="KW-0255">Endonuclease</keyword>
<dbReference type="Gene3D" id="1.10.30.50">
    <property type="match status" value="1"/>
</dbReference>
<organism evidence="5">
    <name type="scientific">Siphoviridae sp. ctQU013</name>
    <dbReference type="NCBI Taxonomy" id="2826329"/>
    <lineage>
        <taxon>Viruses</taxon>
        <taxon>Duplodnaviria</taxon>
        <taxon>Heunggongvirae</taxon>
        <taxon>Uroviricota</taxon>
        <taxon>Caudoviricetes</taxon>
    </lineage>
</organism>
<dbReference type="InterPro" id="IPR002711">
    <property type="entry name" value="HNH"/>
</dbReference>
<dbReference type="PANTHER" id="PTHR41286:SF1">
    <property type="entry name" value="HNH NUCLEASE YAJD-RELATED"/>
    <property type="match status" value="1"/>
</dbReference>
<dbReference type="GO" id="GO:0003676">
    <property type="term" value="F:nucleic acid binding"/>
    <property type="evidence" value="ECO:0007669"/>
    <property type="project" value="InterPro"/>
</dbReference>
<name>A0A8S5NLE7_9CAUD</name>
<dbReference type="GO" id="GO:0008270">
    <property type="term" value="F:zinc ion binding"/>
    <property type="evidence" value="ECO:0007669"/>
    <property type="project" value="InterPro"/>
</dbReference>
<accession>A0A8S5NLE7</accession>
<dbReference type="InterPro" id="IPR003615">
    <property type="entry name" value="HNH_nuc"/>
</dbReference>
<protein>
    <submittedName>
        <fullName evidence="5">HNH endonuclease</fullName>
    </submittedName>
</protein>
<dbReference type="Pfam" id="PF01844">
    <property type="entry name" value="HNH"/>
    <property type="match status" value="1"/>
</dbReference>
<dbReference type="CDD" id="cd00085">
    <property type="entry name" value="HNHc"/>
    <property type="match status" value="1"/>
</dbReference>